<evidence type="ECO:0000256" key="7">
    <source>
        <dbReference type="ARBA" id="ARBA00022927"/>
    </source>
</evidence>
<dbReference type="InterPro" id="IPR036322">
    <property type="entry name" value="WD40_repeat_dom_sf"/>
</dbReference>
<comment type="subcellular location">
    <subcellularLocation>
        <location evidence="1">Nucleus</location>
        <location evidence="1">Nuclear pore complex</location>
    </subcellularLocation>
</comment>
<dbReference type="Gene3D" id="2.130.10.10">
    <property type="entry name" value="YVTN repeat-like/Quinoprotein amine dehydrogenase"/>
    <property type="match status" value="1"/>
</dbReference>
<dbReference type="SMART" id="SM00320">
    <property type="entry name" value="WD40"/>
    <property type="match status" value="4"/>
</dbReference>
<dbReference type="PANTHER" id="PTHR11024">
    <property type="entry name" value="NUCLEAR PORE COMPLEX PROTEIN SEC13 / SEH1 FAMILY MEMBER"/>
    <property type="match status" value="1"/>
</dbReference>
<dbReference type="SUPFAM" id="SSF50978">
    <property type="entry name" value="WD40 repeat-like"/>
    <property type="match status" value="1"/>
</dbReference>
<dbReference type="RefSeq" id="XP_062677773.1">
    <property type="nucleotide sequence ID" value="XM_062825159.1"/>
</dbReference>
<keyword evidence="3" id="KW-0813">Transport</keyword>
<dbReference type="GeneID" id="87862313"/>
<dbReference type="AlphaFoldDB" id="A0AAE0J855"/>
<evidence type="ECO:0000256" key="10">
    <source>
        <dbReference type="ARBA" id="ARBA00023242"/>
    </source>
</evidence>
<dbReference type="InterPro" id="IPR037363">
    <property type="entry name" value="Sec13/Seh1_fam"/>
</dbReference>
<evidence type="ECO:0000313" key="13">
    <source>
        <dbReference type="EMBL" id="KAK3338322.1"/>
    </source>
</evidence>
<feature type="compositionally biased region" description="Basic and acidic residues" evidence="12">
    <location>
        <begin position="473"/>
        <end position="486"/>
    </location>
</feature>
<evidence type="ECO:0000256" key="3">
    <source>
        <dbReference type="ARBA" id="ARBA00022448"/>
    </source>
</evidence>
<organism evidence="13 14">
    <name type="scientific">Neurospora tetraspora</name>
    <dbReference type="NCBI Taxonomy" id="94610"/>
    <lineage>
        <taxon>Eukaryota</taxon>
        <taxon>Fungi</taxon>
        <taxon>Dikarya</taxon>
        <taxon>Ascomycota</taxon>
        <taxon>Pezizomycotina</taxon>
        <taxon>Sordariomycetes</taxon>
        <taxon>Sordariomycetidae</taxon>
        <taxon>Sordariales</taxon>
        <taxon>Sordariaceae</taxon>
        <taxon>Neurospora</taxon>
    </lineage>
</organism>
<accession>A0AAE0J855</accession>
<protein>
    <submittedName>
        <fullName evidence="13">WD40-repeat-containing domain protein</fullName>
    </submittedName>
</protein>
<evidence type="ECO:0000256" key="8">
    <source>
        <dbReference type="ARBA" id="ARBA00023010"/>
    </source>
</evidence>
<evidence type="ECO:0000256" key="4">
    <source>
        <dbReference type="ARBA" id="ARBA00022574"/>
    </source>
</evidence>
<reference evidence="13" key="2">
    <citation type="submission" date="2023-06" db="EMBL/GenBank/DDBJ databases">
        <authorList>
            <consortium name="Lawrence Berkeley National Laboratory"/>
            <person name="Haridas S."/>
            <person name="Hensen N."/>
            <person name="Bonometti L."/>
            <person name="Westerberg I."/>
            <person name="Brannstrom I.O."/>
            <person name="Guillou S."/>
            <person name="Cros-Aarteil S."/>
            <person name="Calhoun S."/>
            <person name="Kuo A."/>
            <person name="Mondo S."/>
            <person name="Pangilinan J."/>
            <person name="Riley R."/>
            <person name="Labutti K."/>
            <person name="Andreopoulos B."/>
            <person name="Lipzen A."/>
            <person name="Chen C."/>
            <person name="Yanf M."/>
            <person name="Daum C."/>
            <person name="Ng V."/>
            <person name="Clum A."/>
            <person name="Steindorff A."/>
            <person name="Ohm R."/>
            <person name="Martin F."/>
            <person name="Silar P."/>
            <person name="Natvig D."/>
            <person name="Lalanne C."/>
            <person name="Gautier V."/>
            <person name="Ament-Velasquez S.L."/>
            <person name="Kruys A."/>
            <person name="Hutchinson M.I."/>
            <person name="Powell A.J."/>
            <person name="Barry K."/>
            <person name="Miller A.N."/>
            <person name="Grigoriev I.V."/>
            <person name="Debuchy R."/>
            <person name="Gladieux P."/>
            <person name="Thoren M.H."/>
            <person name="Johannesson H."/>
        </authorList>
    </citation>
    <scope>NUCLEOTIDE SEQUENCE</scope>
    <source>
        <strain evidence="13">CBS 560.94</strain>
    </source>
</reference>
<dbReference type="PROSITE" id="PS50082">
    <property type="entry name" value="WD_REPEATS_2"/>
    <property type="match status" value="1"/>
</dbReference>
<dbReference type="GO" id="GO:0005198">
    <property type="term" value="F:structural molecule activity"/>
    <property type="evidence" value="ECO:0007669"/>
    <property type="project" value="InterPro"/>
</dbReference>
<reference evidence="13" key="1">
    <citation type="journal article" date="2023" name="Mol. Phylogenet. Evol.">
        <title>Genome-scale phylogeny and comparative genomics of the fungal order Sordariales.</title>
        <authorList>
            <person name="Hensen N."/>
            <person name="Bonometti L."/>
            <person name="Westerberg I."/>
            <person name="Brannstrom I.O."/>
            <person name="Guillou S."/>
            <person name="Cros-Aarteil S."/>
            <person name="Calhoun S."/>
            <person name="Haridas S."/>
            <person name="Kuo A."/>
            <person name="Mondo S."/>
            <person name="Pangilinan J."/>
            <person name="Riley R."/>
            <person name="LaButti K."/>
            <person name="Andreopoulos B."/>
            <person name="Lipzen A."/>
            <person name="Chen C."/>
            <person name="Yan M."/>
            <person name="Daum C."/>
            <person name="Ng V."/>
            <person name="Clum A."/>
            <person name="Steindorff A."/>
            <person name="Ohm R.A."/>
            <person name="Martin F."/>
            <person name="Silar P."/>
            <person name="Natvig D.O."/>
            <person name="Lalanne C."/>
            <person name="Gautier V."/>
            <person name="Ament-Velasquez S.L."/>
            <person name="Kruys A."/>
            <person name="Hutchinson M.I."/>
            <person name="Powell A.J."/>
            <person name="Barry K."/>
            <person name="Miller A.N."/>
            <person name="Grigoriev I.V."/>
            <person name="Debuchy R."/>
            <person name="Gladieux P."/>
            <person name="Hiltunen Thoren M."/>
            <person name="Johannesson H."/>
        </authorList>
    </citation>
    <scope>NUCLEOTIDE SEQUENCE</scope>
    <source>
        <strain evidence="13">CBS 560.94</strain>
    </source>
</reference>
<keyword evidence="9" id="KW-0906">Nuclear pore complex</keyword>
<keyword evidence="5" id="KW-0677">Repeat</keyword>
<dbReference type="GO" id="GO:0051028">
    <property type="term" value="P:mRNA transport"/>
    <property type="evidence" value="ECO:0007669"/>
    <property type="project" value="UniProtKB-KW"/>
</dbReference>
<dbReference type="GO" id="GO:1904263">
    <property type="term" value="P:positive regulation of TORC1 signaling"/>
    <property type="evidence" value="ECO:0007669"/>
    <property type="project" value="TreeGrafter"/>
</dbReference>
<comment type="caution">
    <text evidence="13">The sequence shown here is derived from an EMBL/GenBank/DDBJ whole genome shotgun (WGS) entry which is preliminary data.</text>
</comment>
<dbReference type="GO" id="GO:0035859">
    <property type="term" value="C:Seh1-associated complex"/>
    <property type="evidence" value="ECO:0007669"/>
    <property type="project" value="TreeGrafter"/>
</dbReference>
<dbReference type="EMBL" id="JAUEPP010000008">
    <property type="protein sequence ID" value="KAK3338322.1"/>
    <property type="molecule type" value="Genomic_DNA"/>
</dbReference>
<dbReference type="Proteomes" id="UP001278500">
    <property type="component" value="Unassembled WGS sequence"/>
</dbReference>
<feature type="region of interest" description="Disordered" evidence="12">
    <location>
        <begin position="454"/>
        <end position="493"/>
    </location>
</feature>
<keyword evidence="7" id="KW-0653">Protein transport</keyword>
<keyword evidence="10" id="KW-0539">Nucleus</keyword>
<evidence type="ECO:0000256" key="2">
    <source>
        <dbReference type="ARBA" id="ARBA00010102"/>
    </source>
</evidence>
<evidence type="ECO:0000256" key="6">
    <source>
        <dbReference type="ARBA" id="ARBA00022816"/>
    </source>
</evidence>
<keyword evidence="4 11" id="KW-0853">WD repeat</keyword>
<evidence type="ECO:0000313" key="14">
    <source>
        <dbReference type="Proteomes" id="UP001278500"/>
    </source>
</evidence>
<dbReference type="GO" id="GO:0031080">
    <property type="term" value="C:nuclear pore outer ring"/>
    <property type="evidence" value="ECO:0007669"/>
    <property type="project" value="TreeGrafter"/>
</dbReference>
<dbReference type="InterPro" id="IPR001680">
    <property type="entry name" value="WD40_rpt"/>
</dbReference>
<evidence type="ECO:0000256" key="11">
    <source>
        <dbReference type="PROSITE-ProRule" id="PRU00221"/>
    </source>
</evidence>
<evidence type="ECO:0000256" key="12">
    <source>
        <dbReference type="SAM" id="MobiDB-lite"/>
    </source>
</evidence>
<dbReference type="PANTHER" id="PTHR11024:SF3">
    <property type="entry name" value="NUCLEOPORIN SEH1"/>
    <property type="match status" value="1"/>
</dbReference>
<dbReference type="Pfam" id="PF00400">
    <property type="entry name" value="WD40"/>
    <property type="match status" value="1"/>
</dbReference>
<feature type="compositionally biased region" description="Polar residues" evidence="12">
    <location>
        <begin position="718"/>
        <end position="737"/>
    </location>
</feature>
<feature type="compositionally biased region" description="Polar residues" evidence="12">
    <location>
        <begin position="765"/>
        <end position="791"/>
    </location>
</feature>
<keyword evidence="8" id="KW-0811">Translocation</keyword>
<dbReference type="GO" id="GO:0034198">
    <property type="term" value="P:cellular response to amino acid starvation"/>
    <property type="evidence" value="ECO:0007669"/>
    <property type="project" value="TreeGrafter"/>
</dbReference>
<feature type="repeat" description="WD" evidence="11">
    <location>
        <begin position="25"/>
        <end position="57"/>
    </location>
</feature>
<evidence type="ECO:0000256" key="5">
    <source>
        <dbReference type="ARBA" id="ARBA00022737"/>
    </source>
</evidence>
<proteinExistence type="inferred from homology"/>
<feature type="region of interest" description="Disordered" evidence="12">
    <location>
        <begin position="716"/>
        <end position="791"/>
    </location>
</feature>
<name>A0AAE0J855_9PEZI</name>
<evidence type="ECO:0000256" key="1">
    <source>
        <dbReference type="ARBA" id="ARBA00004567"/>
    </source>
</evidence>
<keyword evidence="14" id="KW-1185">Reference proteome</keyword>
<gene>
    <name evidence="13" type="ORF">B0H65DRAFT_434859</name>
</gene>
<feature type="region of interest" description="Disordered" evidence="12">
    <location>
        <begin position="121"/>
        <end position="159"/>
    </location>
</feature>
<keyword evidence="6" id="KW-0509">mRNA transport</keyword>
<dbReference type="InterPro" id="IPR015943">
    <property type="entry name" value="WD40/YVTN_repeat-like_dom_sf"/>
</dbReference>
<comment type="similarity">
    <text evidence="2">Belongs to the WD repeat SEC13 family.</text>
</comment>
<sequence length="1018" mass="110050">MSKFSQYLGDPPAIDGKSTIDPIVNHGHQDLVQAVAFNSYGDRCATGSVDGKIRVFNRHKDGKWRVCDSWSAHGGEILELQWLPPTIYPNLLASLGIEGRFKLWAENPSAAPGRRFGVNLTGHGGGHGASTLSSRRDVGGGLSSLSSGDSKPTPAFDYRNPKSPIRSFSLKHNDDTRHTYLALLSVDGTLEVLENETPENITEFSRIDQFTVCPKPSRGEEASFRVRFDPNPEVCYTALRAGVPTDALGLVVAAMDSVKVYRTRDTVSASLGVATAAREFYLAAEISGKDPNAGHRGLVRDVAWAPGNIRGYDIVATACQDGYVRVFGLSTPAPQTQTQGMEGTRGWGVGEMRRHQEGRREEGGGGAAARALAGSAAMGHGGGQDTHLKSGIRAGLADQSRMSGAAGDRMRAGGQQQPGQVRHVVTEVARLDSHRTPVWRVGFDDDGQILGSVGDEGNFENIPLTDTPNTPVKTDKTPKQNEDTPRRPTPARLIIGDGLVPSHDFKQTSEESKASTFLHRMFSFESPPGLPELTLMPNKGGAEIRTSLDAESIFNQFFPVRSTSSSYPSEGVKSPELTVSPPMTFGRRILSSLETYGFSNSSFLRSSDESAGSNQRHRLNPVAVEGALRDLYREQEAAKNNEVIECGTQPSVTGDDRSIKITERELTKPEVEHIENIEHRKMPSLNGSNPDEVIADISAVNTESIISLAIAALHRGKSNSSTLPRQRPRSSGPSGTGATPFPSLDLAPRDRAPVSSKAALLSEEAPSNLSTQCLPRVSTNPPRLSTESPTTLEKRYLKPKSRAALPFPFGSPTKKRSVVVAPIVAPVTDISNVPLLNGSQGGAVRKPLGPYPRQQSKKKSSILRLLRYIFRRPVKAKKWVVRKFRAKRKAISKRFRAKTKARKERKKIVFESSKVEGTTVPPVTSEEVESVIVPVTVLEEPAVATVAAVTEVDAVKAELGEVERIASDEHVAVTKQELTIKAVVEKKIGSDVGSVEEVEDVTAEIVEIHVVDASTCVA</sequence>
<dbReference type="GO" id="GO:0015031">
    <property type="term" value="P:protein transport"/>
    <property type="evidence" value="ECO:0007669"/>
    <property type="project" value="UniProtKB-KW"/>
</dbReference>
<evidence type="ECO:0000256" key="9">
    <source>
        <dbReference type="ARBA" id="ARBA00023132"/>
    </source>
</evidence>